<feature type="region of interest" description="Disordered" evidence="1">
    <location>
        <begin position="1"/>
        <end position="75"/>
    </location>
</feature>
<evidence type="ECO:0000256" key="1">
    <source>
        <dbReference type="SAM" id="MobiDB-lite"/>
    </source>
</evidence>
<organism evidence="2 3">
    <name type="scientific">Brassica cretica</name>
    <name type="common">Mustard</name>
    <dbReference type="NCBI Taxonomy" id="69181"/>
    <lineage>
        <taxon>Eukaryota</taxon>
        <taxon>Viridiplantae</taxon>
        <taxon>Streptophyta</taxon>
        <taxon>Embryophyta</taxon>
        <taxon>Tracheophyta</taxon>
        <taxon>Spermatophyta</taxon>
        <taxon>Magnoliopsida</taxon>
        <taxon>eudicotyledons</taxon>
        <taxon>Gunneridae</taxon>
        <taxon>Pentapetalae</taxon>
        <taxon>rosids</taxon>
        <taxon>malvids</taxon>
        <taxon>Brassicales</taxon>
        <taxon>Brassicaceae</taxon>
        <taxon>Brassiceae</taxon>
        <taxon>Brassica</taxon>
    </lineage>
</organism>
<reference evidence="2" key="1">
    <citation type="submission" date="2019-12" db="EMBL/GenBank/DDBJ databases">
        <title>Genome sequencing and annotation of Brassica cretica.</title>
        <authorList>
            <person name="Studholme D.J."/>
            <person name="Sarris P.F."/>
        </authorList>
    </citation>
    <scope>NUCLEOTIDE SEQUENCE</scope>
    <source>
        <strain evidence="2">PFS-001/15</strain>
        <tissue evidence="2">Leaf</tissue>
    </source>
</reference>
<accession>A0A8S9G6C7</accession>
<sequence>MVRDEIRATKGNEATQTREPGAEREGPTVATSPREKPPQTLNAGCLQLPRDPPSTNQSKESQARTDSPPDMNHDRRYEVVTQSDDVVVRKEDLKISASKSAYRDRIHPFNRRFI</sequence>
<gene>
    <name evidence="2" type="ORF">F2Q68_00022873</name>
</gene>
<evidence type="ECO:0000313" key="3">
    <source>
        <dbReference type="Proteomes" id="UP000712281"/>
    </source>
</evidence>
<dbReference type="EMBL" id="QGKW02002228">
    <property type="protein sequence ID" value="KAF2538732.1"/>
    <property type="molecule type" value="Genomic_DNA"/>
</dbReference>
<comment type="caution">
    <text evidence="2">The sequence shown here is derived from an EMBL/GenBank/DDBJ whole genome shotgun (WGS) entry which is preliminary data.</text>
</comment>
<protein>
    <submittedName>
        <fullName evidence="2">Uncharacterized protein</fullName>
    </submittedName>
</protein>
<feature type="compositionally biased region" description="Basic and acidic residues" evidence="1">
    <location>
        <begin position="1"/>
        <end position="10"/>
    </location>
</feature>
<proteinExistence type="predicted"/>
<evidence type="ECO:0000313" key="2">
    <source>
        <dbReference type="EMBL" id="KAF2538732.1"/>
    </source>
</evidence>
<dbReference type="Proteomes" id="UP000712281">
    <property type="component" value="Unassembled WGS sequence"/>
</dbReference>
<dbReference type="AlphaFoldDB" id="A0A8S9G6C7"/>
<name>A0A8S9G6C7_BRACR</name>